<reference evidence="2" key="1">
    <citation type="submission" date="2017-01" db="EMBL/GenBank/DDBJ databases">
        <authorList>
            <person name="Varghese N."/>
            <person name="Submissions S."/>
        </authorList>
    </citation>
    <scope>NUCLEOTIDE SEQUENCE [LARGE SCALE GENOMIC DNA]</scope>
    <source>
        <strain evidence="2">DSM 21768</strain>
    </source>
</reference>
<sequence>MLEQGLKNIANSAPSRWFGKDFIVHHGAVVARLVDILAHQNTNGYAACCQALAVADVRNKLGNINTPLLSIGGEFDLITPISDAQFIADNIPNAAIATIATSHISNIERPDGFNAIIERFLCTNYY</sequence>
<protein>
    <submittedName>
        <fullName evidence="1">3-oxoadipate enol-lactonase</fullName>
    </submittedName>
</protein>
<proteinExistence type="predicted"/>
<gene>
    <name evidence="1" type="ORF">SAMN02745664_1214</name>
</gene>
<dbReference type="InterPro" id="IPR029058">
    <property type="entry name" value="AB_hydrolase_fold"/>
</dbReference>
<dbReference type="EMBL" id="FTNU01000021">
    <property type="protein sequence ID" value="SIS06021.1"/>
    <property type="molecule type" value="Genomic_DNA"/>
</dbReference>
<name>A0A1N7G0B4_9GAMM</name>
<dbReference type="STRING" id="34061.B0189_01885"/>
<evidence type="ECO:0000313" key="1">
    <source>
        <dbReference type="EMBL" id="SIS06021.1"/>
    </source>
</evidence>
<dbReference type="Gene3D" id="3.40.50.1820">
    <property type="entry name" value="alpha/beta hydrolase"/>
    <property type="match status" value="1"/>
</dbReference>
<dbReference type="RefSeq" id="WP_143821445.1">
    <property type="nucleotide sequence ID" value="NZ_FTNU01000021.1"/>
</dbReference>
<dbReference type="Proteomes" id="UP000187495">
    <property type="component" value="Unassembled WGS sequence"/>
</dbReference>
<dbReference type="SUPFAM" id="SSF53474">
    <property type="entry name" value="alpha/beta-Hydrolases"/>
    <property type="match status" value="1"/>
</dbReference>
<organism evidence="1 2">
    <name type="scientific">Moraxella cuniculi DSM 21768</name>
    <dbReference type="NCBI Taxonomy" id="1122245"/>
    <lineage>
        <taxon>Bacteria</taxon>
        <taxon>Pseudomonadati</taxon>
        <taxon>Pseudomonadota</taxon>
        <taxon>Gammaproteobacteria</taxon>
        <taxon>Moraxellales</taxon>
        <taxon>Moraxellaceae</taxon>
        <taxon>Moraxella</taxon>
    </lineage>
</organism>
<keyword evidence="2" id="KW-1185">Reference proteome</keyword>
<dbReference type="AlphaFoldDB" id="A0A1N7G0B4"/>
<evidence type="ECO:0000313" key="2">
    <source>
        <dbReference type="Proteomes" id="UP000187495"/>
    </source>
</evidence>
<accession>A0A1N7G0B4</accession>